<feature type="region of interest" description="Disordered" evidence="1">
    <location>
        <begin position="84"/>
        <end position="103"/>
    </location>
</feature>
<evidence type="ECO:0000256" key="1">
    <source>
        <dbReference type="SAM" id="MobiDB-lite"/>
    </source>
</evidence>
<accession>A0ABR0A4C0</accession>
<dbReference type="Proteomes" id="UP001234178">
    <property type="component" value="Unassembled WGS sequence"/>
</dbReference>
<name>A0ABR0A4C0_9CRUS</name>
<reference evidence="2 3" key="1">
    <citation type="journal article" date="2023" name="Nucleic Acids Res.">
        <title>The hologenome of Daphnia magna reveals possible DNA methylation and microbiome-mediated evolution of the host genome.</title>
        <authorList>
            <person name="Chaturvedi A."/>
            <person name="Li X."/>
            <person name="Dhandapani V."/>
            <person name="Marshall H."/>
            <person name="Kissane S."/>
            <person name="Cuenca-Cambronero M."/>
            <person name="Asole G."/>
            <person name="Calvet F."/>
            <person name="Ruiz-Romero M."/>
            <person name="Marangio P."/>
            <person name="Guigo R."/>
            <person name="Rago D."/>
            <person name="Mirbahai L."/>
            <person name="Eastwood N."/>
            <person name="Colbourne J.K."/>
            <person name="Zhou J."/>
            <person name="Mallon E."/>
            <person name="Orsini L."/>
        </authorList>
    </citation>
    <scope>NUCLEOTIDE SEQUENCE [LARGE SCALE GENOMIC DNA]</scope>
    <source>
        <strain evidence="2">LRV0_1</strain>
    </source>
</reference>
<evidence type="ECO:0000313" key="2">
    <source>
        <dbReference type="EMBL" id="KAK4019844.1"/>
    </source>
</evidence>
<protein>
    <submittedName>
        <fullName evidence="2">Uncharacterized protein</fullName>
    </submittedName>
</protein>
<proteinExistence type="predicted"/>
<sequence>MSTGLRQIEEQSKFRKYFCGRVWEEDHKGRGNEKEKKGADEIEFDESHYYRGKRITGQDGQALMRKSPGWWVCSGSFTGTIGRASNALSHDSVSETDRVTSLM</sequence>
<feature type="compositionally biased region" description="Basic and acidic residues" evidence="1">
    <location>
        <begin position="92"/>
        <end position="103"/>
    </location>
</feature>
<gene>
    <name evidence="2" type="ORF">OUZ56_001849</name>
</gene>
<dbReference type="EMBL" id="JAOYFB010000036">
    <property type="protein sequence ID" value="KAK4019844.1"/>
    <property type="molecule type" value="Genomic_DNA"/>
</dbReference>
<organism evidence="2 3">
    <name type="scientific">Daphnia magna</name>
    <dbReference type="NCBI Taxonomy" id="35525"/>
    <lineage>
        <taxon>Eukaryota</taxon>
        <taxon>Metazoa</taxon>
        <taxon>Ecdysozoa</taxon>
        <taxon>Arthropoda</taxon>
        <taxon>Crustacea</taxon>
        <taxon>Branchiopoda</taxon>
        <taxon>Diplostraca</taxon>
        <taxon>Cladocera</taxon>
        <taxon>Anomopoda</taxon>
        <taxon>Daphniidae</taxon>
        <taxon>Daphnia</taxon>
    </lineage>
</organism>
<comment type="caution">
    <text evidence="2">The sequence shown here is derived from an EMBL/GenBank/DDBJ whole genome shotgun (WGS) entry which is preliminary data.</text>
</comment>
<keyword evidence="3" id="KW-1185">Reference proteome</keyword>
<evidence type="ECO:0000313" key="3">
    <source>
        <dbReference type="Proteomes" id="UP001234178"/>
    </source>
</evidence>